<name>A0A6P1VTE4_9BACT</name>
<dbReference type="PANTHER" id="PTHR45947">
    <property type="entry name" value="SULFOQUINOVOSYL TRANSFERASE SQD2"/>
    <property type="match status" value="1"/>
</dbReference>
<sequence>MRILIVCSGNAPNFDFQLHQAFIYDQVEALKQLDSTLQFDFFFIRGKGLTGYLSCLKNLSDQLKSQAYHCVHAHVALSGLLANLQRQVPVVTTFHGSDINVPLLRGVSLLVEMLSRRTIYISHRLVEKAIYAGKAKRSVIPCGVDFALFRPRPKQQSREQLGLSLNKRYILFSSSFDITVKNYPLAKAALRLLHDETIELLELKNYTRKLVALLLSAVDLALMTSYSEGSPQFVKEALACNCPVVSTDVGDVRLVMGDIPGCHITSYDSADVAEKIRLVLSNTAPVVSRGHIQQFDKQLIAKQVRGVYQQLR</sequence>
<reference evidence="2 3" key="1">
    <citation type="submission" date="2019-11" db="EMBL/GenBank/DDBJ databases">
        <title>Spirosoma endbachense sp. nov., isolated from a natural salt meadow.</title>
        <authorList>
            <person name="Rojas J."/>
            <person name="Ambika Manirajan B."/>
            <person name="Ratering S."/>
            <person name="Suarez C."/>
            <person name="Geissler-Plaum R."/>
            <person name="Schnell S."/>
        </authorList>
    </citation>
    <scope>NUCLEOTIDE SEQUENCE [LARGE SCALE GENOMIC DNA]</scope>
    <source>
        <strain evidence="2 3">I-24</strain>
    </source>
</reference>
<evidence type="ECO:0000313" key="2">
    <source>
        <dbReference type="EMBL" id="QHV95260.1"/>
    </source>
</evidence>
<dbReference type="KEGG" id="senf:GJR95_09650"/>
<dbReference type="EMBL" id="CP045997">
    <property type="protein sequence ID" value="QHV95260.1"/>
    <property type="molecule type" value="Genomic_DNA"/>
</dbReference>
<organism evidence="2 3">
    <name type="scientific">Spirosoma endbachense</name>
    <dbReference type="NCBI Taxonomy" id="2666025"/>
    <lineage>
        <taxon>Bacteria</taxon>
        <taxon>Pseudomonadati</taxon>
        <taxon>Bacteroidota</taxon>
        <taxon>Cytophagia</taxon>
        <taxon>Cytophagales</taxon>
        <taxon>Cytophagaceae</taxon>
        <taxon>Spirosoma</taxon>
    </lineage>
</organism>
<dbReference type="InterPro" id="IPR028098">
    <property type="entry name" value="Glyco_trans_4-like_N"/>
</dbReference>
<protein>
    <submittedName>
        <fullName evidence="2">Glycosyltransferase</fullName>
    </submittedName>
</protein>
<evidence type="ECO:0000313" key="3">
    <source>
        <dbReference type="Proteomes" id="UP000464577"/>
    </source>
</evidence>
<dbReference type="AlphaFoldDB" id="A0A6P1VTE4"/>
<dbReference type="PANTHER" id="PTHR45947:SF15">
    <property type="entry name" value="TEICHURONIC ACID BIOSYNTHESIS GLYCOSYLTRANSFERASE TUAC-RELATED"/>
    <property type="match status" value="1"/>
</dbReference>
<gene>
    <name evidence="2" type="ORF">GJR95_09650</name>
</gene>
<feature type="domain" description="Glycosyltransferase subfamily 4-like N-terminal" evidence="1">
    <location>
        <begin position="44"/>
        <end position="146"/>
    </location>
</feature>
<proteinExistence type="predicted"/>
<dbReference type="Proteomes" id="UP000464577">
    <property type="component" value="Chromosome"/>
</dbReference>
<dbReference type="InterPro" id="IPR050194">
    <property type="entry name" value="Glycosyltransferase_grp1"/>
</dbReference>
<dbReference type="RefSeq" id="WP_162385670.1">
    <property type="nucleotide sequence ID" value="NZ_CP045997.1"/>
</dbReference>
<dbReference type="GO" id="GO:0016757">
    <property type="term" value="F:glycosyltransferase activity"/>
    <property type="evidence" value="ECO:0007669"/>
    <property type="project" value="TreeGrafter"/>
</dbReference>
<keyword evidence="2" id="KW-0808">Transferase</keyword>
<dbReference type="Gene3D" id="3.40.50.2000">
    <property type="entry name" value="Glycogen Phosphorylase B"/>
    <property type="match status" value="3"/>
</dbReference>
<dbReference type="SUPFAM" id="SSF53756">
    <property type="entry name" value="UDP-Glycosyltransferase/glycogen phosphorylase"/>
    <property type="match status" value="1"/>
</dbReference>
<dbReference type="Pfam" id="PF13439">
    <property type="entry name" value="Glyco_transf_4"/>
    <property type="match status" value="1"/>
</dbReference>
<keyword evidence="3" id="KW-1185">Reference proteome</keyword>
<evidence type="ECO:0000259" key="1">
    <source>
        <dbReference type="Pfam" id="PF13439"/>
    </source>
</evidence>
<accession>A0A6P1VTE4</accession>
<dbReference type="Pfam" id="PF13692">
    <property type="entry name" value="Glyco_trans_1_4"/>
    <property type="match status" value="1"/>
</dbReference>